<dbReference type="Proteomes" id="UP001196870">
    <property type="component" value="Unassembled WGS sequence"/>
</dbReference>
<name>A0ABS5F7D3_9PROT</name>
<organism evidence="1 2">
    <name type="scientific">Plastoroseomonas hellenica</name>
    <dbReference type="NCBI Taxonomy" id="2687306"/>
    <lineage>
        <taxon>Bacteria</taxon>
        <taxon>Pseudomonadati</taxon>
        <taxon>Pseudomonadota</taxon>
        <taxon>Alphaproteobacteria</taxon>
        <taxon>Acetobacterales</taxon>
        <taxon>Acetobacteraceae</taxon>
        <taxon>Plastoroseomonas</taxon>
    </lineage>
</organism>
<evidence type="ECO:0000313" key="2">
    <source>
        <dbReference type="Proteomes" id="UP001196870"/>
    </source>
</evidence>
<dbReference type="RefSeq" id="WP_211855813.1">
    <property type="nucleotide sequence ID" value="NZ_JAAGBB010000046.1"/>
</dbReference>
<accession>A0ABS5F7D3</accession>
<evidence type="ECO:0000313" key="1">
    <source>
        <dbReference type="EMBL" id="MBR0668040.1"/>
    </source>
</evidence>
<reference evidence="2" key="1">
    <citation type="journal article" date="2021" name="Syst. Appl. Microbiol.">
        <title>Roseomonas hellenica sp. nov., isolated from roots of wild-growing Alkanna tinctoria.</title>
        <authorList>
            <person name="Rat A."/>
            <person name="Naranjo H.D."/>
            <person name="Lebbe L."/>
            <person name="Cnockaert M."/>
            <person name="Krigas N."/>
            <person name="Grigoriadou K."/>
            <person name="Maloupa E."/>
            <person name="Willems A."/>
        </authorList>
    </citation>
    <scope>NUCLEOTIDE SEQUENCE [LARGE SCALE GENOMIC DNA]</scope>
    <source>
        <strain evidence="2">LMG 31523</strain>
    </source>
</reference>
<gene>
    <name evidence="1" type="ORF">GXW71_27045</name>
</gene>
<proteinExistence type="predicted"/>
<dbReference type="EMBL" id="JAAGBB010000046">
    <property type="protein sequence ID" value="MBR0668040.1"/>
    <property type="molecule type" value="Genomic_DNA"/>
</dbReference>
<comment type="caution">
    <text evidence="1">The sequence shown here is derived from an EMBL/GenBank/DDBJ whole genome shotgun (WGS) entry which is preliminary data.</text>
</comment>
<keyword evidence="2" id="KW-1185">Reference proteome</keyword>
<sequence length="50" mass="5626">MLDGFAPTGAEGMATRPFRPAVMMQARLLQSRRRPLPNLARRWQEMALAG</sequence>
<evidence type="ECO:0008006" key="3">
    <source>
        <dbReference type="Google" id="ProtNLM"/>
    </source>
</evidence>
<protein>
    <recommendedName>
        <fullName evidence="3">Transposase</fullName>
    </recommendedName>
</protein>